<dbReference type="Pfam" id="PF02826">
    <property type="entry name" value="2-Hacid_dh_C"/>
    <property type="match status" value="1"/>
</dbReference>
<evidence type="ECO:0000256" key="3">
    <source>
        <dbReference type="ARBA" id="ARBA00023027"/>
    </source>
</evidence>
<name>A0A382PHG7_9ZZZZ</name>
<dbReference type="GO" id="GO:0051287">
    <property type="term" value="F:NAD binding"/>
    <property type="evidence" value="ECO:0007669"/>
    <property type="project" value="InterPro"/>
</dbReference>
<sequence length="210" mass="22617">MLEQSGYAFEIHRSGKRITREELIRAAPEATVIVAGVEPYDGEIQIQLPKLRCISRCGVGIDSIDLDTAKGRGIVVMNTPDIPTQAVAELAIAMFLSLSRNLRAQANLMGERQWQRLSAHLLSERIIGLLGLGRIGRRVAELCRAFDAQVIAYDPQGDAQAAEGLGVKLVSKKELLAQSDIVSLHASSSGPERVLIGAPELTAMKPGALL</sequence>
<evidence type="ECO:0000256" key="2">
    <source>
        <dbReference type="ARBA" id="ARBA00023002"/>
    </source>
</evidence>
<evidence type="ECO:0000259" key="4">
    <source>
        <dbReference type="Pfam" id="PF02826"/>
    </source>
</evidence>
<keyword evidence="2" id="KW-0560">Oxidoreductase</keyword>
<dbReference type="EMBL" id="UINC01107455">
    <property type="protein sequence ID" value="SVC72839.1"/>
    <property type="molecule type" value="Genomic_DNA"/>
</dbReference>
<feature type="domain" description="D-isomer specific 2-hydroxyacid dehydrogenase NAD-binding" evidence="4">
    <location>
        <begin position="92"/>
        <end position="210"/>
    </location>
</feature>
<comment type="similarity">
    <text evidence="1">Belongs to the D-isomer specific 2-hydroxyacid dehydrogenase family.</text>
</comment>
<protein>
    <recommendedName>
        <fullName evidence="4">D-isomer specific 2-hydroxyacid dehydrogenase NAD-binding domain-containing protein</fullName>
    </recommendedName>
</protein>
<evidence type="ECO:0000256" key="1">
    <source>
        <dbReference type="ARBA" id="ARBA00005854"/>
    </source>
</evidence>
<dbReference type="InterPro" id="IPR006140">
    <property type="entry name" value="D-isomer_DH_NAD-bd"/>
</dbReference>
<dbReference type="AlphaFoldDB" id="A0A382PHG7"/>
<evidence type="ECO:0000313" key="5">
    <source>
        <dbReference type="EMBL" id="SVC72839.1"/>
    </source>
</evidence>
<dbReference type="SUPFAM" id="SSF52283">
    <property type="entry name" value="Formate/glycerate dehydrogenase catalytic domain-like"/>
    <property type="match status" value="1"/>
</dbReference>
<dbReference type="GO" id="GO:0016616">
    <property type="term" value="F:oxidoreductase activity, acting on the CH-OH group of donors, NAD or NADP as acceptor"/>
    <property type="evidence" value="ECO:0007669"/>
    <property type="project" value="InterPro"/>
</dbReference>
<organism evidence="5">
    <name type="scientific">marine metagenome</name>
    <dbReference type="NCBI Taxonomy" id="408172"/>
    <lineage>
        <taxon>unclassified sequences</taxon>
        <taxon>metagenomes</taxon>
        <taxon>ecological metagenomes</taxon>
    </lineage>
</organism>
<dbReference type="InterPro" id="IPR036291">
    <property type="entry name" value="NAD(P)-bd_dom_sf"/>
</dbReference>
<keyword evidence="3" id="KW-0520">NAD</keyword>
<dbReference type="PANTHER" id="PTHR42789">
    <property type="entry name" value="D-ISOMER SPECIFIC 2-HYDROXYACID DEHYDROGENASE FAMILY PROTEIN (AFU_ORTHOLOGUE AFUA_6G10090)"/>
    <property type="match status" value="1"/>
</dbReference>
<reference evidence="5" key="1">
    <citation type="submission" date="2018-05" db="EMBL/GenBank/DDBJ databases">
        <authorList>
            <person name="Lanie J.A."/>
            <person name="Ng W.-L."/>
            <person name="Kazmierczak K.M."/>
            <person name="Andrzejewski T.M."/>
            <person name="Davidsen T.M."/>
            <person name="Wayne K.J."/>
            <person name="Tettelin H."/>
            <person name="Glass J.I."/>
            <person name="Rusch D."/>
            <person name="Podicherti R."/>
            <person name="Tsui H.-C.T."/>
            <person name="Winkler M.E."/>
        </authorList>
    </citation>
    <scope>NUCLEOTIDE SEQUENCE</scope>
</reference>
<feature type="non-terminal residue" evidence="5">
    <location>
        <position position="210"/>
    </location>
</feature>
<dbReference type="InterPro" id="IPR050857">
    <property type="entry name" value="D-2-hydroxyacid_DH"/>
</dbReference>
<dbReference type="Gene3D" id="3.40.50.720">
    <property type="entry name" value="NAD(P)-binding Rossmann-like Domain"/>
    <property type="match status" value="2"/>
</dbReference>
<accession>A0A382PHG7</accession>
<gene>
    <name evidence="5" type="ORF">METZ01_LOCUS325693</name>
</gene>
<dbReference type="PANTHER" id="PTHR42789:SF1">
    <property type="entry name" value="D-ISOMER SPECIFIC 2-HYDROXYACID DEHYDROGENASE FAMILY PROTEIN (AFU_ORTHOLOGUE AFUA_6G10090)"/>
    <property type="match status" value="1"/>
</dbReference>
<dbReference type="SUPFAM" id="SSF51735">
    <property type="entry name" value="NAD(P)-binding Rossmann-fold domains"/>
    <property type="match status" value="1"/>
</dbReference>
<proteinExistence type="inferred from homology"/>